<gene>
    <name evidence="1" type="ORF">GCM10009727_19730</name>
</gene>
<protein>
    <recommendedName>
        <fullName evidence="3">LysR family transcriptional regulator</fullName>
    </recommendedName>
</protein>
<organism evidence="1 2">
    <name type="scientific">Actinomadura napierensis</name>
    <dbReference type="NCBI Taxonomy" id="267854"/>
    <lineage>
        <taxon>Bacteria</taxon>
        <taxon>Bacillati</taxon>
        <taxon>Actinomycetota</taxon>
        <taxon>Actinomycetes</taxon>
        <taxon>Streptosporangiales</taxon>
        <taxon>Thermomonosporaceae</taxon>
        <taxon>Actinomadura</taxon>
    </lineage>
</organism>
<dbReference type="RefSeq" id="WP_344263882.1">
    <property type="nucleotide sequence ID" value="NZ_BAAAMR010000012.1"/>
</dbReference>
<proteinExistence type="predicted"/>
<name>A0ABN2YL36_9ACTN</name>
<reference evidence="1 2" key="1">
    <citation type="journal article" date="2019" name="Int. J. Syst. Evol. Microbiol.">
        <title>The Global Catalogue of Microorganisms (GCM) 10K type strain sequencing project: providing services to taxonomists for standard genome sequencing and annotation.</title>
        <authorList>
            <consortium name="The Broad Institute Genomics Platform"/>
            <consortium name="The Broad Institute Genome Sequencing Center for Infectious Disease"/>
            <person name="Wu L."/>
            <person name="Ma J."/>
        </authorList>
    </citation>
    <scope>NUCLEOTIDE SEQUENCE [LARGE SCALE GENOMIC DNA]</scope>
    <source>
        <strain evidence="1 2">JCM 13850</strain>
    </source>
</reference>
<accession>A0ABN2YL36</accession>
<dbReference type="EMBL" id="BAAAMR010000012">
    <property type="protein sequence ID" value="GAA2128814.1"/>
    <property type="molecule type" value="Genomic_DNA"/>
</dbReference>
<dbReference type="InterPro" id="IPR036390">
    <property type="entry name" value="WH_DNA-bd_sf"/>
</dbReference>
<keyword evidence="2" id="KW-1185">Reference proteome</keyword>
<dbReference type="SUPFAM" id="SSF46785">
    <property type="entry name" value="Winged helix' DNA-binding domain"/>
    <property type="match status" value="1"/>
</dbReference>
<evidence type="ECO:0000313" key="2">
    <source>
        <dbReference type="Proteomes" id="UP001501020"/>
    </source>
</evidence>
<evidence type="ECO:0000313" key="1">
    <source>
        <dbReference type="EMBL" id="GAA2128814.1"/>
    </source>
</evidence>
<dbReference type="Proteomes" id="UP001501020">
    <property type="component" value="Unassembled WGS sequence"/>
</dbReference>
<evidence type="ECO:0008006" key="3">
    <source>
        <dbReference type="Google" id="ProtNLM"/>
    </source>
</evidence>
<sequence>MPEPLLDPILAHLSYETIEMLRSFRHERSFKELATNFGRDERTVSRQLLELDRAFFQSQKVHIIEREAGRKTYRLTKAGEVFVARLQVVAKETRSAIDAATAATRRIPVLCTSNCMKYLRALSDALPGTINSLPSFHVVPAPRRTAEVDLMFQEGEPDYDIKVRLLSILMSSEQDPAIGVVTHWREHVQILPLRLDPINLLCLEDLGLREPVNVRDLIEAGVTFLTPPGGVVWEFLNRSFPGWWKLRPFQHIPVPDLDCGLKCLSNRLVPRAAMVVHGFDPLKNPQYGLDRARLYRFSIRDSHQFMAVTGVFNLLHDSDSADHRDPYKIIWEAAMTLWAKEEQAL</sequence>
<comment type="caution">
    <text evidence="1">The sequence shown here is derived from an EMBL/GenBank/DDBJ whole genome shotgun (WGS) entry which is preliminary data.</text>
</comment>